<keyword evidence="2 4" id="KW-0853">WD repeat</keyword>
<evidence type="ECO:0000313" key="6">
    <source>
        <dbReference type="EMBL" id="PHZ14333.1"/>
    </source>
</evidence>
<dbReference type="GeneID" id="35436330"/>
<gene>
    <name evidence="6" type="ORF">RHIMIDRAFT_117086</name>
</gene>
<evidence type="ECO:0000256" key="1">
    <source>
        <dbReference type="ARBA" id="ARBA00005672"/>
    </source>
</evidence>
<dbReference type="PROSITE" id="PS00678">
    <property type="entry name" value="WD_REPEATS_1"/>
    <property type="match status" value="1"/>
</dbReference>
<protein>
    <submittedName>
        <fullName evidence="6">WD40 repeat-like protein</fullName>
    </submittedName>
</protein>
<dbReference type="PROSITE" id="PS50294">
    <property type="entry name" value="WD_REPEATS_REGION"/>
    <property type="match status" value="1"/>
</dbReference>
<keyword evidence="3" id="KW-0677">Repeat</keyword>
<dbReference type="Pfam" id="PF23609">
    <property type="entry name" value="Beta-prop_EIPR1"/>
    <property type="match status" value="1"/>
</dbReference>
<dbReference type="InterPro" id="IPR036322">
    <property type="entry name" value="WD40_repeat_dom_sf"/>
</dbReference>
<feature type="domain" description="EIPR1-like beta-propeller" evidence="5">
    <location>
        <begin position="15"/>
        <end position="298"/>
    </location>
</feature>
<proteinExistence type="inferred from homology"/>
<dbReference type="PROSITE" id="PS50082">
    <property type="entry name" value="WD_REPEATS_2"/>
    <property type="match status" value="1"/>
</dbReference>
<dbReference type="STRING" id="1340429.A0A2G4SZY1"/>
<dbReference type="InterPro" id="IPR040323">
    <property type="entry name" value="EIPR1"/>
</dbReference>
<sequence>MAPLPSSLIFYFSAMENSNVFGLRHQARCLTSVKKSTEKSKFLAGTVGAKENVVCLLEYDDDNALLSSFMFQHPQEVWDIASCPNDEDVFFTCHSSVCESPLKSKATLWRKPSVSIENQQQELIPLMTLDYEGAKKVVWSNEEGDQQAACIDSTQIHLFSTENAKTLRTIDASSMFSAGSDAPSLKLLQNAVWNPHDPQIIAVGGNCVAGWDIRSGQNSFKILNAHQSTVRAVDYNPNKRHHLATGSDDALVHLWDVRQLEKPLMTLEGNSHWIWSVAFNPLQDQLLLASGSDGLVHLHNVYSISSAATMEEEEEEIGQKPSDGLICTYDQHEDSIYSAVWSFADTWTFASISYAGRVVISQVPSEEKFKILGV</sequence>
<accession>A0A2G4SZY1</accession>
<keyword evidence="7" id="KW-1185">Reference proteome</keyword>
<dbReference type="SUPFAM" id="SSF50978">
    <property type="entry name" value="WD40 repeat-like"/>
    <property type="match status" value="1"/>
</dbReference>
<dbReference type="Gene3D" id="2.130.10.10">
    <property type="entry name" value="YVTN repeat-like/Quinoprotein amine dehydrogenase"/>
    <property type="match status" value="1"/>
</dbReference>
<name>A0A2G4SZY1_RHIZD</name>
<dbReference type="PANTHER" id="PTHR14205:SF15">
    <property type="entry name" value="EARP AND GARP COMPLEX-INTERACTING PROTEIN 1"/>
    <property type="match status" value="1"/>
</dbReference>
<evidence type="ECO:0000259" key="5">
    <source>
        <dbReference type="Pfam" id="PF23609"/>
    </source>
</evidence>
<dbReference type="Proteomes" id="UP000242254">
    <property type="component" value="Unassembled WGS sequence"/>
</dbReference>
<dbReference type="GO" id="GO:0016567">
    <property type="term" value="P:protein ubiquitination"/>
    <property type="evidence" value="ECO:0007669"/>
    <property type="project" value="TreeGrafter"/>
</dbReference>
<dbReference type="PANTHER" id="PTHR14205">
    <property type="entry name" value="WD-REPEAT PROTEIN"/>
    <property type="match status" value="1"/>
</dbReference>
<dbReference type="AlphaFoldDB" id="A0A2G4SZY1"/>
<reference evidence="6 7" key="1">
    <citation type="journal article" date="2016" name="Proc. Natl. Acad. Sci. U.S.A.">
        <title>Lipid metabolic changes in an early divergent fungus govern the establishment of a mutualistic symbiosis with endobacteria.</title>
        <authorList>
            <person name="Lastovetsky O.A."/>
            <person name="Gaspar M.L."/>
            <person name="Mondo S.J."/>
            <person name="LaButti K.M."/>
            <person name="Sandor L."/>
            <person name="Grigoriev I.V."/>
            <person name="Henry S.A."/>
            <person name="Pawlowska T.E."/>
        </authorList>
    </citation>
    <scope>NUCLEOTIDE SEQUENCE [LARGE SCALE GENOMIC DNA]</scope>
    <source>
        <strain evidence="6 7">ATCC 52813</strain>
    </source>
</reference>
<feature type="repeat" description="WD" evidence="4">
    <location>
        <begin position="223"/>
        <end position="265"/>
    </location>
</feature>
<dbReference type="SMART" id="SM00320">
    <property type="entry name" value="WD40"/>
    <property type="match status" value="3"/>
</dbReference>
<evidence type="ECO:0000313" key="7">
    <source>
        <dbReference type="Proteomes" id="UP000242254"/>
    </source>
</evidence>
<dbReference type="InterPro" id="IPR059104">
    <property type="entry name" value="Beta-prop_EIPR1-like"/>
</dbReference>
<organism evidence="6 7">
    <name type="scientific">Rhizopus microsporus ATCC 52813</name>
    <dbReference type="NCBI Taxonomy" id="1340429"/>
    <lineage>
        <taxon>Eukaryota</taxon>
        <taxon>Fungi</taxon>
        <taxon>Fungi incertae sedis</taxon>
        <taxon>Mucoromycota</taxon>
        <taxon>Mucoromycotina</taxon>
        <taxon>Mucoromycetes</taxon>
        <taxon>Mucorales</taxon>
        <taxon>Mucorineae</taxon>
        <taxon>Rhizopodaceae</taxon>
        <taxon>Rhizopus</taxon>
    </lineage>
</organism>
<evidence type="ECO:0000256" key="4">
    <source>
        <dbReference type="PROSITE-ProRule" id="PRU00221"/>
    </source>
</evidence>
<dbReference type="InterPro" id="IPR019775">
    <property type="entry name" value="WD40_repeat_CS"/>
</dbReference>
<dbReference type="RefSeq" id="XP_023468041.1">
    <property type="nucleotide sequence ID" value="XM_023605340.1"/>
</dbReference>
<comment type="similarity">
    <text evidence="1">Belongs to the WD repeat EIPR1 family.</text>
</comment>
<dbReference type="InterPro" id="IPR001680">
    <property type="entry name" value="WD40_rpt"/>
</dbReference>
<evidence type="ECO:0000256" key="3">
    <source>
        <dbReference type="ARBA" id="ARBA00022737"/>
    </source>
</evidence>
<evidence type="ECO:0000256" key="2">
    <source>
        <dbReference type="ARBA" id="ARBA00022574"/>
    </source>
</evidence>
<dbReference type="EMBL" id="KZ303846">
    <property type="protein sequence ID" value="PHZ14333.1"/>
    <property type="molecule type" value="Genomic_DNA"/>
</dbReference>
<dbReference type="InterPro" id="IPR015943">
    <property type="entry name" value="WD40/YVTN_repeat-like_dom_sf"/>
</dbReference>